<evidence type="ECO:0000256" key="1">
    <source>
        <dbReference type="SAM" id="MobiDB-lite"/>
    </source>
</evidence>
<evidence type="ECO:0000313" key="4">
    <source>
        <dbReference type="Proteomes" id="UP000320333"/>
    </source>
</evidence>
<keyword evidence="4" id="KW-1185">Reference proteome</keyword>
<keyword evidence="2" id="KW-0472">Membrane</keyword>
<keyword evidence="2" id="KW-1133">Transmembrane helix</keyword>
<dbReference type="OrthoDB" id="2102159at2759"/>
<accession>A0A507FRZ9</accession>
<comment type="caution">
    <text evidence="3">The sequence shown here is derived from an EMBL/GenBank/DDBJ whole genome shotgun (WGS) entry which is preliminary data.</text>
</comment>
<name>A0A507FRZ9_9FUNG</name>
<evidence type="ECO:0000313" key="3">
    <source>
        <dbReference type="EMBL" id="TPX77687.1"/>
    </source>
</evidence>
<feature type="region of interest" description="Disordered" evidence="1">
    <location>
        <begin position="27"/>
        <end position="52"/>
    </location>
</feature>
<feature type="transmembrane region" description="Helical" evidence="2">
    <location>
        <begin position="103"/>
        <end position="133"/>
    </location>
</feature>
<evidence type="ECO:0000256" key="2">
    <source>
        <dbReference type="SAM" id="Phobius"/>
    </source>
</evidence>
<keyword evidence="2" id="KW-0812">Transmembrane</keyword>
<dbReference type="EMBL" id="QEAP01000016">
    <property type="protein sequence ID" value="TPX77687.1"/>
    <property type="molecule type" value="Genomic_DNA"/>
</dbReference>
<dbReference type="Proteomes" id="UP000320333">
    <property type="component" value="Unassembled WGS sequence"/>
</dbReference>
<feature type="transmembrane region" description="Helical" evidence="2">
    <location>
        <begin position="154"/>
        <end position="174"/>
    </location>
</feature>
<dbReference type="AlphaFoldDB" id="A0A507FRZ9"/>
<sequence length="326" mass="36120">MAKRTLGLTGTSLLLSPDASLQSLQSSNEIRSTGPRLRTSGIRSPLQSGGGSAVESRVNLYQRNEIYQKMIRALESMDRWHVRPGVIRVVYHLQLISNLSCCIAVIGIGVSEGIIACFCVVAQVTLTTLFILYRNKRLQCLSIPTDTQNAAFTFVYLVLGCAFTFALGILFMIAQNDVYRIIIACCDSEFAFTKNTCFGEYYSNGTLFSPSTCTEGTGWKRDYLTNQNLSFVYAAFCVFQCLSHHWTTSEVVRDIKKGHIFRALPNLGKVHPVKFLKWPKQDARPADKGGSDLEEGGTKKFMSAGGNGFKKANLELSSTLLQEEDD</sequence>
<feature type="compositionally biased region" description="Basic and acidic residues" evidence="1">
    <location>
        <begin position="281"/>
        <end position="291"/>
    </location>
</feature>
<proteinExistence type="predicted"/>
<reference evidence="3 4" key="1">
    <citation type="journal article" date="2019" name="Sci. Rep.">
        <title>Comparative genomics of chytrid fungi reveal insights into the obligate biotrophic and pathogenic lifestyle of Synchytrium endobioticum.</title>
        <authorList>
            <person name="van de Vossenberg B.T.L.H."/>
            <person name="Warris S."/>
            <person name="Nguyen H.D.T."/>
            <person name="van Gent-Pelzer M.P.E."/>
            <person name="Joly D.L."/>
            <person name="van de Geest H.C."/>
            <person name="Bonants P.J.M."/>
            <person name="Smith D.S."/>
            <person name="Levesque C.A."/>
            <person name="van der Lee T.A.J."/>
        </authorList>
    </citation>
    <scope>NUCLEOTIDE SEQUENCE [LARGE SCALE GENOMIC DNA]</scope>
    <source>
        <strain evidence="3 4">CBS 675.73</strain>
    </source>
</reference>
<organism evidence="3 4">
    <name type="scientific">Chytriomyces confervae</name>
    <dbReference type="NCBI Taxonomy" id="246404"/>
    <lineage>
        <taxon>Eukaryota</taxon>
        <taxon>Fungi</taxon>
        <taxon>Fungi incertae sedis</taxon>
        <taxon>Chytridiomycota</taxon>
        <taxon>Chytridiomycota incertae sedis</taxon>
        <taxon>Chytridiomycetes</taxon>
        <taxon>Chytridiales</taxon>
        <taxon>Chytriomycetaceae</taxon>
        <taxon>Chytriomyces</taxon>
    </lineage>
</organism>
<gene>
    <name evidence="3" type="ORF">CcCBS67573_g01068</name>
</gene>
<feature type="region of interest" description="Disordered" evidence="1">
    <location>
        <begin position="281"/>
        <end position="309"/>
    </location>
</feature>
<protein>
    <submittedName>
        <fullName evidence="3">Uncharacterized protein</fullName>
    </submittedName>
</protein>